<keyword evidence="12" id="KW-1185">Reference proteome</keyword>
<proteinExistence type="inferred from homology"/>
<feature type="site" description="Contributes to redox potential value" evidence="8">
    <location>
        <position position="32"/>
    </location>
</feature>
<dbReference type="PANTHER" id="PTHR45663">
    <property type="entry name" value="GEO12009P1"/>
    <property type="match status" value="1"/>
</dbReference>
<feature type="active site" description="Nucleophile" evidence="8">
    <location>
        <position position="31"/>
    </location>
</feature>
<dbReference type="AlphaFoldDB" id="A0A7Z0D918"/>
<protein>
    <recommendedName>
        <fullName evidence="6 7">Thioredoxin</fullName>
    </recommendedName>
</protein>
<feature type="domain" description="Thioredoxin" evidence="10">
    <location>
        <begin position="1"/>
        <end position="107"/>
    </location>
</feature>
<reference evidence="11 12" key="1">
    <citation type="submission" date="2020-07" db="EMBL/GenBank/DDBJ databases">
        <title>Sequencing the genomes of 1000 actinobacteria strains.</title>
        <authorList>
            <person name="Klenk H.-P."/>
        </authorList>
    </citation>
    <scope>NUCLEOTIDE SEQUENCE [LARGE SCALE GENOMIC DNA]</scope>
    <source>
        <strain evidence="11 12">DSM 103164</strain>
    </source>
</reference>
<dbReference type="PANTHER" id="PTHR45663:SF11">
    <property type="entry name" value="GEO12009P1"/>
    <property type="match status" value="1"/>
</dbReference>
<feature type="disulfide bond" description="Redox-active" evidence="9">
    <location>
        <begin position="31"/>
        <end position="34"/>
    </location>
</feature>
<feature type="site" description="Deprotonates C-terminal active site Cys" evidence="8">
    <location>
        <position position="25"/>
    </location>
</feature>
<evidence type="ECO:0000259" key="10">
    <source>
        <dbReference type="PROSITE" id="PS51352"/>
    </source>
</evidence>
<evidence type="ECO:0000256" key="1">
    <source>
        <dbReference type="ARBA" id="ARBA00008987"/>
    </source>
</evidence>
<feature type="site" description="Contributes to redox potential value" evidence="8">
    <location>
        <position position="33"/>
    </location>
</feature>
<dbReference type="Proteomes" id="UP000527616">
    <property type="component" value="Unassembled WGS sequence"/>
</dbReference>
<dbReference type="EMBL" id="JACBZS010000001">
    <property type="protein sequence ID" value="NYI71034.1"/>
    <property type="molecule type" value="Genomic_DNA"/>
</dbReference>
<dbReference type="FunFam" id="3.40.30.10:FF:000001">
    <property type="entry name" value="Thioredoxin"/>
    <property type="match status" value="1"/>
</dbReference>
<dbReference type="GO" id="GO:0045454">
    <property type="term" value="P:cell redox homeostasis"/>
    <property type="evidence" value="ECO:0007669"/>
    <property type="project" value="TreeGrafter"/>
</dbReference>
<dbReference type="Pfam" id="PF00085">
    <property type="entry name" value="Thioredoxin"/>
    <property type="match status" value="1"/>
</dbReference>
<feature type="active site" description="Nucleophile" evidence="8">
    <location>
        <position position="34"/>
    </location>
</feature>
<keyword evidence="2" id="KW-0813">Transport</keyword>
<keyword evidence="4 9" id="KW-1015">Disulfide bond</keyword>
<dbReference type="PROSITE" id="PS00194">
    <property type="entry name" value="THIOREDOXIN_1"/>
    <property type="match status" value="1"/>
</dbReference>
<gene>
    <name evidence="11" type="ORF">GGQ54_001594</name>
</gene>
<evidence type="ECO:0000256" key="5">
    <source>
        <dbReference type="ARBA" id="ARBA00023284"/>
    </source>
</evidence>
<evidence type="ECO:0000256" key="7">
    <source>
        <dbReference type="PIRNR" id="PIRNR000077"/>
    </source>
</evidence>
<evidence type="ECO:0000256" key="6">
    <source>
        <dbReference type="NCBIfam" id="TIGR01068"/>
    </source>
</evidence>
<name>A0A7Z0D918_9ACTN</name>
<evidence type="ECO:0000313" key="12">
    <source>
        <dbReference type="Proteomes" id="UP000527616"/>
    </source>
</evidence>
<comment type="similarity">
    <text evidence="1 7">Belongs to the thioredoxin family.</text>
</comment>
<dbReference type="Gene3D" id="3.40.30.10">
    <property type="entry name" value="Glutaredoxin"/>
    <property type="match status" value="1"/>
</dbReference>
<dbReference type="InterPro" id="IPR013766">
    <property type="entry name" value="Thioredoxin_domain"/>
</dbReference>
<sequence>MGLREVTDATFEAEVLGSDRPVLVDYWADWCTPCRQLEPIIEELEARYGDRMEFVKIDTGENPISAAEQQVRGLPTVQIFAGGEAVRTFQGSKPKTVLREAIEAQLCP</sequence>
<dbReference type="InterPro" id="IPR005746">
    <property type="entry name" value="Thioredoxin"/>
</dbReference>
<dbReference type="SUPFAM" id="SSF52833">
    <property type="entry name" value="Thioredoxin-like"/>
    <property type="match status" value="1"/>
</dbReference>
<keyword evidence="5 9" id="KW-0676">Redox-active center</keyword>
<evidence type="ECO:0000256" key="8">
    <source>
        <dbReference type="PIRSR" id="PIRSR000077-1"/>
    </source>
</evidence>
<dbReference type="CDD" id="cd02947">
    <property type="entry name" value="TRX_family"/>
    <property type="match status" value="1"/>
</dbReference>
<evidence type="ECO:0000313" key="11">
    <source>
        <dbReference type="EMBL" id="NYI71034.1"/>
    </source>
</evidence>
<dbReference type="GO" id="GO:0005829">
    <property type="term" value="C:cytosol"/>
    <property type="evidence" value="ECO:0007669"/>
    <property type="project" value="TreeGrafter"/>
</dbReference>
<organism evidence="11 12">
    <name type="scientific">Naumannella cuiyingiana</name>
    <dbReference type="NCBI Taxonomy" id="1347891"/>
    <lineage>
        <taxon>Bacteria</taxon>
        <taxon>Bacillati</taxon>
        <taxon>Actinomycetota</taxon>
        <taxon>Actinomycetes</taxon>
        <taxon>Propionibacteriales</taxon>
        <taxon>Propionibacteriaceae</taxon>
        <taxon>Naumannella</taxon>
    </lineage>
</organism>
<evidence type="ECO:0000256" key="4">
    <source>
        <dbReference type="ARBA" id="ARBA00023157"/>
    </source>
</evidence>
<dbReference type="PRINTS" id="PR00421">
    <property type="entry name" value="THIOREDOXIN"/>
</dbReference>
<dbReference type="InterPro" id="IPR036249">
    <property type="entry name" value="Thioredoxin-like_sf"/>
</dbReference>
<dbReference type="NCBIfam" id="TIGR01068">
    <property type="entry name" value="thioredoxin"/>
    <property type="match status" value="1"/>
</dbReference>
<dbReference type="RefSeq" id="WP_179444910.1">
    <property type="nucleotide sequence ID" value="NZ_JACBZS010000001.1"/>
</dbReference>
<accession>A0A7Z0D918</accession>
<comment type="caution">
    <text evidence="11">The sequence shown here is derived from an EMBL/GenBank/DDBJ whole genome shotgun (WGS) entry which is preliminary data.</text>
</comment>
<keyword evidence="3" id="KW-0249">Electron transport</keyword>
<evidence type="ECO:0000256" key="9">
    <source>
        <dbReference type="PIRSR" id="PIRSR000077-4"/>
    </source>
</evidence>
<dbReference type="PIRSF" id="PIRSF000077">
    <property type="entry name" value="Thioredoxin"/>
    <property type="match status" value="1"/>
</dbReference>
<dbReference type="GO" id="GO:0015035">
    <property type="term" value="F:protein-disulfide reductase activity"/>
    <property type="evidence" value="ECO:0007669"/>
    <property type="project" value="UniProtKB-UniRule"/>
</dbReference>
<dbReference type="InterPro" id="IPR017937">
    <property type="entry name" value="Thioredoxin_CS"/>
</dbReference>
<evidence type="ECO:0000256" key="2">
    <source>
        <dbReference type="ARBA" id="ARBA00022448"/>
    </source>
</evidence>
<evidence type="ECO:0000256" key="3">
    <source>
        <dbReference type="ARBA" id="ARBA00022982"/>
    </source>
</evidence>
<dbReference type="PROSITE" id="PS51352">
    <property type="entry name" value="THIOREDOXIN_2"/>
    <property type="match status" value="1"/>
</dbReference>